<sequence length="283" mass="33066">MNLTGAVLQELTQSSAYIAIKDRNHTRNMNKKTHAALIERKKTIINLERIRYAASDLGRGLPTDTQIWRALRNRDIPRNVQYFLWKTTHDEYKVGKYWTRMADTGHHERGYCSVCGTEEDMDHILTRCKATGQKEIWNLMKQLCRAKGIHWKKPNLGDILASPLAEFKDREGKRLNGRARFYRIVMPQAAYVIWLARCQRTIADEKTGELRKPMSREEIRIALKLDMAFSEKRYKRRKLNRKLAISTWTRIIRDENSVPEDWDTTGGVLVGMPNYSWGGQWIG</sequence>
<protein>
    <recommendedName>
        <fullName evidence="1">Reverse transcriptase zinc-binding domain-containing protein</fullName>
    </recommendedName>
</protein>
<organism evidence="2 3">
    <name type="scientific">Cylindrobasidium torrendii FP15055 ss-10</name>
    <dbReference type="NCBI Taxonomy" id="1314674"/>
    <lineage>
        <taxon>Eukaryota</taxon>
        <taxon>Fungi</taxon>
        <taxon>Dikarya</taxon>
        <taxon>Basidiomycota</taxon>
        <taxon>Agaricomycotina</taxon>
        <taxon>Agaricomycetes</taxon>
        <taxon>Agaricomycetidae</taxon>
        <taxon>Agaricales</taxon>
        <taxon>Marasmiineae</taxon>
        <taxon>Physalacriaceae</taxon>
        <taxon>Cylindrobasidium</taxon>
    </lineage>
</organism>
<dbReference type="Proteomes" id="UP000054007">
    <property type="component" value="Unassembled WGS sequence"/>
</dbReference>
<reference evidence="2 3" key="1">
    <citation type="journal article" date="2015" name="Fungal Genet. Biol.">
        <title>Evolution of novel wood decay mechanisms in Agaricales revealed by the genome sequences of Fistulina hepatica and Cylindrobasidium torrendii.</title>
        <authorList>
            <person name="Floudas D."/>
            <person name="Held B.W."/>
            <person name="Riley R."/>
            <person name="Nagy L.G."/>
            <person name="Koehler G."/>
            <person name="Ransdell A.S."/>
            <person name="Younus H."/>
            <person name="Chow J."/>
            <person name="Chiniquy J."/>
            <person name="Lipzen A."/>
            <person name="Tritt A."/>
            <person name="Sun H."/>
            <person name="Haridas S."/>
            <person name="LaButti K."/>
            <person name="Ohm R.A."/>
            <person name="Kues U."/>
            <person name="Blanchette R.A."/>
            <person name="Grigoriev I.V."/>
            <person name="Minto R.E."/>
            <person name="Hibbett D.S."/>
        </authorList>
    </citation>
    <scope>NUCLEOTIDE SEQUENCE [LARGE SCALE GENOMIC DNA]</scope>
    <source>
        <strain evidence="2 3">FP15055 ss-10</strain>
    </source>
</reference>
<evidence type="ECO:0000313" key="2">
    <source>
        <dbReference type="EMBL" id="KIY62317.1"/>
    </source>
</evidence>
<gene>
    <name evidence="2" type="ORF">CYLTODRAFT_474822</name>
</gene>
<evidence type="ECO:0000313" key="3">
    <source>
        <dbReference type="Proteomes" id="UP000054007"/>
    </source>
</evidence>
<dbReference type="EMBL" id="KN880797">
    <property type="protein sequence ID" value="KIY62317.1"/>
    <property type="molecule type" value="Genomic_DNA"/>
</dbReference>
<accession>A0A0D7AVU5</accession>
<name>A0A0D7AVU5_9AGAR</name>
<keyword evidence="3" id="KW-1185">Reference proteome</keyword>
<dbReference type="AlphaFoldDB" id="A0A0D7AVU5"/>
<proteinExistence type="predicted"/>
<dbReference type="STRING" id="1314674.A0A0D7AVU5"/>
<evidence type="ECO:0000259" key="1">
    <source>
        <dbReference type="Pfam" id="PF13966"/>
    </source>
</evidence>
<dbReference type="InterPro" id="IPR026960">
    <property type="entry name" value="RVT-Znf"/>
</dbReference>
<dbReference type="OrthoDB" id="3262992at2759"/>
<feature type="domain" description="Reverse transcriptase zinc-binding" evidence="1">
    <location>
        <begin position="66"/>
        <end position="132"/>
    </location>
</feature>
<dbReference type="Pfam" id="PF13966">
    <property type="entry name" value="zf-RVT"/>
    <property type="match status" value="1"/>
</dbReference>